<dbReference type="Pfam" id="PF00652">
    <property type="entry name" value="Ricin_B_lectin"/>
    <property type="match status" value="1"/>
</dbReference>
<dbReference type="InterPro" id="IPR035992">
    <property type="entry name" value="Ricin_B-like_lectins"/>
</dbReference>
<evidence type="ECO:0000313" key="4">
    <source>
        <dbReference type="Proteomes" id="UP000282454"/>
    </source>
</evidence>
<keyword evidence="1" id="KW-0732">Signal</keyword>
<reference evidence="3 4" key="1">
    <citation type="submission" date="2018-10" db="EMBL/GenBank/DDBJ databases">
        <title>Genomic Encyclopedia of Archaeal and Bacterial Type Strains, Phase II (KMG-II): from individual species to whole genera.</title>
        <authorList>
            <person name="Goeker M."/>
        </authorList>
    </citation>
    <scope>NUCLEOTIDE SEQUENCE [LARGE SCALE GENOMIC DNA]</scope>
    <source>
        <strain evidence="3 4">DSM 45657</strain>
    </source>
</reference>
<dbReference type="SUPFAM" id="SSF50370">
    <property type="entry name" value="Ricin B-like lectins"/>
    <property type="match status" value="1"/>
</dbReference>
<evidence type="ECO:0000256" key="1">
    <source>
        <dbReference type="SAM" id="SignalP"/>
    </source>
</evidence>
<dbReference type="AlphaFoldDB" id="A0A421AVE9"/>
<sequence length="174" mass="18678">MRSIVRKLSTALAALTLVPALLITAAAPASASAAGFGSIRARSNMAMCLDISRGSTKNHEPIQIYYCNGGQNQAWDFTPDTIGPDHASYGLLINRASGKCVDVESASLAPGAHIEQYTCYPGTRNQLWSYDFASGRFRALHSGLCISAVGPGNKVRTVQWHCADSSRATDWEAW</sequence>
<dbReference type="RefSeq" id="WP_121394540.1">
    <property type="nucleotide sequence ID" value="NZ_RCDD01000009.1"/>
</dbReference>
<feature type="domain" description="Ricin B lectin" evidence="2">
    <location>
        <begin position="35"/>
        <end position="174"/>
    </location>
</feature>
<feature type="signal peptide" evidence="1">
    <location>
        <begin position="1"/>
        <end position="31"/>
    </location>
</feature>
<evidence type="ECO:0000313" key="3">
    <source>
        <dbReference type="EMBL" id="RLK53883.1"/>
    </source>
</evidence>
<dbReference type="OrthoDB" id="5381276at2"/>
<dbReference type="PROSITE" id="PS50231">
    <property type="entry name" value="RICIN_B_LECTIN"/>
    <property type="match status" value="1"/>
</dbReference>
<keyword evidence="4" id="KW-1185">Reference proteome</keyword>
<protein>
    <submittedName>
        <fullName evidence="3">Ricin-type beta-trefoil lectin protein</fullName>
    </submittedName>
</protein>
<dbReference type="SMART" id="SM00458">
    <property type="entry name" value="RICIN"/>
    <property type="match status" value="1"/>
</dbReference>
<dbReference type="Proteomes" id="UP000282454">
    <property type="component" value="Unassembled WGS sequence"/>
</dbReference>
<proteinExistence type="predicted"/>
<dbReference type="Gene3D" id="2.80.10.50">
    <property type="match status" value="2"/>
</dbReference>
<dbReference type="InterPro" id="IPR000772">
    <property type="entry name" value="Ricin_B_lectin"/>
</dbReference>
<name>A0A421AVE9_9PSEU</name>
<dbReference type="EMBL" id="RCDD01000009">
    <property type="protein sequence ID" value="RLK53883.1"/>
    <property type="molecule type" value="Genomic_DNA"/>
</dbReference>
<dbReference type="CDD" id="cd00161">
    <property type="entry name" value="beta-trefoil_Ricin-like"/>
    <property type="match status" value="1"/>
</dbReference>
<evidence type="ECO:0000259" key="2">
    <source>
        <dbReference type="SMART" id="SM00458"/>
    </source>
</evidence>
<feature type="chain" id="PRO_5019133690" evidence="1">
    <location>
        <begin position="32"/>
        <end position="174"/>
    </location>
</feature>
<keyword evidence="3" id="KW-0430">Lectin</keyword>
<gene>
    <name evidence="3" type="ORF">CLV68_6261</name>
</gene>
<accession>A0A421AVE9</accession>
<organism evidence="3 4">
    <name type="scientific">Actinokineospora cianjurensis</name>
    <dbReference type="NCBI Taxonomy" id="585224"/>
    <lineage>
        <taxon>Bacteria</taxon>
        <taxon>Bacillati</taxon>
        <taxon>Actinomycetota</taxon>
        <taxon>Actinomycetes</taxon>
        <taxon>Pseudonocardiales</taxon>
        <taxon>Pseudonocardiaceae</taxon>
        <taxon>Actinokineospora</taxon>
    </lineage>
</organism>
<comment type="caution">
    <text evidence="3">The sequence shown here is derived from an EMBL/GenBank/DDBJ whole genome shotgun (WGS) entry which is preliminary data.</text>
</comment>
<dbReference type="GO" id="GO:0030246">
    <property type="term" value="F:carbohydrate binding"/>
    <property type="evidence" value="ECO:0007669"/>
    <property type="project" value="UniProtKB-KW"/>
</dbReference>